<sequence>MTASLTSCTKYTKYQYESHVFPLDDENELVISTFPSWFPKAESHIPFLYKHSKAPQSVYFQFFVRAVGTTAGSNPNIESIHVKNFSYEFPGQNPVVLIEDYSEGFWQQGRIEYDSANLKPVPCVDGWYVRVKYDLILNGLAFKGEDILHAQEVSKVHPLLFDSLR</sequence>
<evidence type="ECO:0000313" key="1">
    <source>
        <dbReference type="EMBL" id="TKB45686.1"/>
    </source>
</evidence>
<accession>A0A4U1B741</accession>
<comment type="caution">
    <text evidence="1">The sequence shown here is derived from an EMBL/GenBank/DDBJ whole genome shotgun (WGS) entry which is preliminary data.</text>
</comment>
<dbReference type="RefSeq" id="WP_136735393.1">
    <property type="nucleotide sequence ID" value="NZ_SWDB01000014.1"/>
</dbReference>
<dbReference type="Proteomes" id="UP000307999">
    <property type="component" value="Unassembled WGS sequence"/>
</dbReference>
<name>A0A4U1B741_9GAMM</name>
<dbReference type="OrthoDB" id="7107796at2"/>
<evidence type="ECO:0000313" key="2">
    <source>
        <dbReference type="Proteomes" id="UP000307999"/>
    </source>
</evidence>
<dbReference type="AlphaFoldDB" id="A0A4U1B741"/>
<organism evidence="1 2">
    <name type="scientific">Thalassotalea mangrovi</name>
    <dbReference type="NCBI Taxonomy" id="2572245"/>
    <lineage>
        <taxon>Bacteria</taxon>
        <taxon>Pseudomonadati</taxon>
        <taxon>Pseudomonadota</taxon>
        <taxon>Gammaproteobacteria</taxon>
        <taxon>Alteromonadales</taxon>
        <taxon>Colwelliaceae</taxon>
        <taxon>Thalassotalea</taxon>
    </lineage>
</organism>
<protein>
    <submittedName>
        <fullName evidence="1">Uncharacterized protein</fullName>
    </submittedName>
</protein>
<keyword evidence="2" id="KW-1185">Reference proteome</keyword>
<dbReference type="EMBL" id="SWDB01000014">
    <property type="protein sequence ID" value="TKB45686.1"/>
    <property type="molecule type" value="Genomic_DNA"/>
</dbReference>
<gene>
    <name evidence="1" type="ORF">E8M12_07050</name>
</gene>
<proteinExistence type="predicted"/>
<reference evidence="1 2" key="1">
    <citation type="submission" date="2019-04" db="EMBL/GenBank/DDBJ databases">
        <title>Thalassotalea guangxiensis sp. nov., isolated from sediment of the coastal wetland.</title>
        <authorList>
            <person name="Zheng S."/>
            <person name="Zhang D."/>
        </authorList>
    </citation>
    <scope>NUCLEOTIDE SEQUENCE [LARGE SCALE GENOMIC DNA]</scope>
    <source>
        <strain evidence="1 2">ZS-4</strain>
    </source>
</reference>